<keyword evidence="1" id="KW-1133">Transmembrane helix</keyword>
<protein>
    <submittedName>
        <fullName evidence="3 4">Peptidase</fullName>
    </submittedName>
</protein>
<dbReference type="EMBL" id="QSEP01000037">
    <property type="protein sequence ID" value="RGZ82912.1"/>
    <property type="molecule type" value="Genomic_DNA"/>
</dbReference>
<accession>A0A174JY33</accession>
<sequence length="236" mass="25493">MYYGGYYGMYWDPTYILVIIGMVICLLASARVKSTYAKFNRVRSHSGITAAEAAEKILHGAGIYDVEIRHISGDLTDNYDPSNRVLNLSDATFRSSSVAAIGVAAHECGHAIQDAESYAPLKIRGAIVPVVNFGATISWPLILIGIVLGGSRTLIMLGVLLFSLTVIFQLVTLPVEFNASSRALKILGNSHILYDDEISGARKVLTAAALTYVAAAASSILQLLRLLLLFGDRRDD</sequence>
<dbReference type="RefSeq" id="WP_005345042.1">
    <property type="nucleotide sequence ID" value="NZ_BLYK01000061.1"/>
</dbReference>
<dbReference type="EMBL" id="CYYC01000014">
    <property type="protein sequence ID" value="CUM97420.1"/>
    <property type="molecule type" value="Genomic_DNA"/>
</dbReference>
<dbReference type="OrthoDB" id="9784298at2"/>
<evidence type="ECO:0000313" key="9">
    <source>
        <dbReference type="Proteomes" id="UP000286561"/>
    </source>
</evidence>
<feature type="transmembrane region" description="Helical" evidence="1">
    <location>
        <begin position="209"/>
        <end position="230"/>
    </location>
</feature>
<organism evidence="3 7">
    <name type="scientific">Anaerobutyricum hallii</name>
    <dbReference type="NCBI Taxonomy" id="39488"/>
    <lineage>
        <taxon>Bacteria</taxon>
        <taxon>Bacillati</taxon>
        <taxon>Bacillota</taxon>
        <taxon>Clostridia</taxon>
        <taxon>Lachnospirales</taxon>
        <taxon>Lachnospiraceae</taxon>
        <taxon>Anaerobutyricum</taxon>
    </lineage>
</organism>
<feature type="transmembrane region" description="Helical" evidence="1">
    <location>
        <begin position="126"/>
        <end position="148"/>
    </location>
</feature>
<dbReference type="Proteomes" id="UP000283497">
    <property type="component" value="Unassembled WGS sequence"/>
</dbReference>
<evidence type="ECO:0000313" key="8">
    <source>
        <dbReference type="Proteomes" id="UP000283497"/>
    </source>
</evidence>
<dbReference type="PANTHER" id="PTHR36434:SF1">
    <property type="entry name" value="MEMBRANE PROTEASE YUGP-RELATED"/>
    <property type="match status" value="1"/>
</dbReference>
<dbReference type="AlphaFoldDB" id="A0A174JY33"/>
<dbReference type="GeneID" id="75047817"/>
<keyword evidence="1" id="KW-0812">Transmembrane</keyword>
<dbReference type="Proteomes" id="UP000286561">
    <property type="component" value="Unassembled WGS sequence"/>
</dbReference>
<feature type="transmembrane region" description="Helical" evidence="1">
    <location>
        <begin position="15"/>
        <end position="32"/>
    </location>
</feature>
<dbReference type="EMBL" id="QRNJ01000009">
    <property type="protein sequence ID" value="RHK40776.1"/>
    <property type="molecule type" value="Genomic_DNA"/>
</dbReference>
<feature type="transmembrane region" description="Helical" evidence="1">
    <location>
        <begin position="154"/>
        <end position="175"/>
    </location>
</feature>
<dbReference type="EMBL" id="CYZL01000036">
    <property type="protein sequence ID" value="CUP01949.1"/>
    <property type="molecule type" value="Genomic_DNA"/>
</dbReference>
<evidence type="ECO:0000313" key="3">
    <source>
        <dbReference type="EMBL" id="CUP01949.1"/>
    </source>
</evidence>
<keyword evidence="1" id="KW-0472">Membrane</keyword>
<gene>
    <name evidence="5" type="ORF">DW068_03765</name>
    <name evidence="4" type="ORF">DW972_07450</name>
    <name evidence="3" type="ORF">ERS852450_02882</name>
    <name evidence="2" type="ORF">ERS852578_01421</name>
</gene>
<evidence type="ECO:0000313" key="5">
    <source>
        <dbReference type="EMBL" id="RHK40776.1"/>
    </source>
</evidence>
<evidence type="ECO:0000313" key="7">
    <source>
        <dbReference type="Proteomes" id="UP000095679"/>
    </source>
</evidence>
<dbReference type="Proteomes" id="UP000095390">
    <property type="component" value="Unassembled WGS sequence"/>
</dbReference>
<dbReference type="PANTHER" id="PTHR36434">
    <property type="entry name" value="MEMBRANE PROTEASE YUGP-RELATED"/>
    <property type="match status" value="1"/>
</dbReference>
<evidence type="ECO:0000313" key="6">
    <source>
        <dbReference type="Proteomes" id="UP000095390"/>
    </source>
</evidence>
<proteinExistence type="predicted"/>
<reference evidence="8 9" key="2">
    <citation type="submission" date="2018-08" db="EMBL/GenBank/DDBJ databases">
        <title>A genome reference for cultivated species of the human gut microbiota.</title>
        <authorList>
            <person name="Zou Y."/>
            <person name="Xue W."/>
            <person name="Luo G."/>
        </authorList>
    </citation>
    <scope>NUCLEOTIDE SEQUENCE [LARGE SCALE GENOMIC DNA]</scope>
    <source>
        <strain evidence="5 8">AF45-14BH</strain>
        <strain evidence="4 9">AM48-23BH</strain>
    </source>
</reference>
<dbReference type="Pfam" id="PF04298">
    <property type="entry name" value="Zn_peptidase_2"/>
    <property type="match status" value="1"/>
</dbReference>
<name>A0A174JY33_9FIRM</name>
<evidence type="ECO:0000313" key="4">
    <source>
        <dbReference type="EMBL" id="RGZ82912.1"/>
    </source>
</evidence>
<dbReference type="Proteomes" id="UP000095679">
    <property type="component" value="Unassembled WGS sequence"/>
</dbReference>
<dbReference type="InterPro" id="IPR007395">
    <property type="entry name" value="Zn_peptidase_2"/>
</dbReference>
<reference evidence="6 7" key="1">
    <citation type="submission" date="2015-09" db="EMBL/GenBank/DDBJ databases">
        <authorList>
            <consortium name="Pathogen Informatics"/>
        </authorList>
    </citation>
    <scope>NUCLEOTIDE SEQUENCE [LARGE SCALE GENOMIC DNA]</scope>
    <source>
        <strain evidence="3 7">2789STDY5834835</strain>
        <strain evidence="2 6">2789STDY5834966</strain>
    </source>
</reference>
<evidence type="ECO:0000256" key="1">
    <source>
        <dbReference type="SAM" id="Phobius"/>
    </source>
</evidence>
<evidence type="ECO:0000313" key="2">
    <source>
        <dbReference type="EMBL" id="CUM97420.1"/>
    </source>
</evidence>